<dbReference type="Gene3D" id="3.40.50.300">
    <property type="entry name" value="P-loop containing nucleotide triphosphate hydrolases"/>
    <property type="match status" value="1"/>
</dbReference>
<dbReference type="SUPFAM" id="SSF52540">
    <property type="entry name" value="P-loop containing nucleoside triphosphate hydrolases"/>
    <property type="match status" value="1"/>
</dbReference>
<feature type="non-terminal residue" evidence="2">
    <location>
        <position position="1"/>
    </location>
</feature>
<dbReference type="PANTHER" id="PTHR43394:SF1">
    <property type="entry name" value="ATP-BINDING CASSETTE SUB-FAMILY B MEMBER 10, MITOCHONDRIAL"/>
    <property type="match status" value="1"/>
</dbReference>
<name>A0ABV0QLY8_9TELE</name>
<evidence type="ECO:0000313" key="2">
    <source>
        <dbReference type="EMBL" id="MEQ2196497.1"/>
    </source>
</evidence>
<organism evidence="2 3">
    <name type="scientific">Xenoophorus captivus</name>
    <dbReference type="NCBI Taxonomy" id="1517983"/>
    <lineage>
        <taxon>Eukaryota</taxon>
        <taxon>Metazoa</taxon>
        <taxon>Chordata</taxon>
        <taxon>Craniata</taxon>
        <taxon>Vertebrata</taxon>
        <taxon>Euteleostomi</taxon>
        <taxon>Actinopterygii</taxon>
        <taxon>Neopterygii</taxon>
        <taxon>Teleostei</taxon>
        <taxon>Neoteleostei</taxon>
        <taxon>Acanthomorphata</taxon>
        <taxon>Ovalentaria</taxon>
        <taxon>Atherinomorphae</taxon>
        <taxon>Cyprinodontiformes</taxon>
        <taxon>Goodeidae</taxon>
        <taxon>Xenoophorus</taxon>
    </lineage>
</organism>
<gene>
    <name evidence="2" type="primary">ABCB10</name>
    <name evidence="2" type="ORF">XENOCAPTIV_030657</name>
</gene>
<dbReference type="GO" id="GO:0005524">
    <property type="term" value="F:ATP binding"/>
    <property type="evidence" value="ECO:0007669"/>
    <property type="project" value="UniProtKB-KW"/>
</dbReference>
<dbReference type="InterPro" id="IPR039421">
    <property type="entry name" value="Type_1_exporter"/>
</dbReference>
<proteinExistence type="predicted"/>
<dbReference type="EMBL" id="JAHRIN010016901">
    <property type="protein sequence ID" value="MEQ2196497.1"/>
    <property type="molecule type" value="Genomic_DNA"/>
</dbReference>
<dbReference type="InterPro" id="IPR003439">
    <property type="entry name" value="ABC_transporter-like_ATP-bd"/>
</dbReference>
<accession>A0ABV0QLY8</accession>
<reference evidence="2 3" key="1">
    <citation type="submission" date="2021-06" db="EMBL/GenBank/DDBJ databases">
        <authorList>
            <person name="Palmer J.M."/>
        </authorList>
    </citation>
    <scope>NUCLEOTIDE SEQUENCE [LARGE SCALE GENOMIC DNA]</scope>
    <source>
        <strain evidence="2 3">XC_2019</strain>
        <tissue evidence="2">Muscle</tissue>
    </source>
</reference>
<feature type="domain" description="ABC transporter" evidence="1">
    <location>
        <begin position="24"/>
        <end position="131"/>
    </location>
</feature>
<dbReference type="InterPro" id="IPR027417">
    <property type="entry name" value="P-loop_NTPase"/>
</dbReference>
<keyword evidence="2" id="KW-0547">Nucleotide-binding</keyword>
<dbReference type="Proteomes" id="UP001434883">
    <property type="component" value="Unassembled WGS sequence"/>
</dbReference>
<dbReference type="PANTHER" id="PTHR43394">
    <property type="entry name" value="ATP-DEPENDENT PERMEASE MDL1, MITOCHONDRIAL"/>
    <property type="match status" value="1"/>
</dbReference>
<comment type="caution">
    <text evidence="2">The sequence shown here is derived from an EMBL/GenBank/DDBJ whole genome shotgun (WGS) entry which is preliminary data.</text>
</comment>
<evidence type="ECO:0000313" key="3">
    <source>
        <dbReference type="Proteomes" id="UP001434883"/>
    </source>
</evidence>
<evidence type="ECO:0000259" key="1">
    <source>
        <dbReference type="Pfam" id="PF00005"/>
    </source>
</evidence>
<protein>
    <submittedName>
        <fullName evidence="2">ATP-binding cassette sub- B member 10, mitochondrial</fullName>
    </submittedName>
</protein>
<keyword evidence="3" id="KW-1185">Reference proteome</keyword>
<keyword evidence="2" id="KW-0067">ATP-binding</keyword>
<dbReference type="Pfam" id="PF00005">
    <property type="entry name" value="ABC_tran"/>
    <property type="match status" value="1"/>
</dbReference>
<sequence length="173" mass="18813">LKGQLDFCNVSFAYPTRREAPIFQNMNLLIPAGTIMAVVGPSGSGKSSLVSLLLRLYDPDTGVITIDGHDIRDLNPYWLRNHIGTVSQEPVLFSCSIRDNIAYGAADPNAVTTESIHSAARVANAYDFIQAFPKGFDTVVGEKGVLLSGEELEQQNDNSIHFILQLLAGNCNF</sequence>